<keyword evidence="8 10" id="KW-0131">Cell cycle</keyword>
<dbReference type="InterPro" id="IPR036615">
    <property type="entry name" value="Mur_ligase_C_dom_sf"/>
</dbReference>
<dbReference type="Pfam" id="PF02875">
    <property type="entry name" value="Mur_ligase_C"/>
    <property type="match status" value="1"/>
</dbReference>
<dbReference type="InterPro" id="IPR051046">
    <property type="entry name" value="MurCDEF_CellWall_CoF430Synth"/>
</dbReference>
<evidence type="ECO:0000256" key="3">
    <source>
        <dbReference type="ARBA" id="ARBA00022618"/>
    </source>
</evidence>
<keyword evidence="3 10" id="KW-0132">Cell division</keyword>
<dbReference type="InterPro" id="IPR036565">
    <property type="entry name" value="Mur-like_cat_sf"/>
</dbReference>
<dbReference type="InterPro" id="IPR004101">
    <property type="entry name" value="Mur_ligase_C"/>
</dbReference>
<dbReference type="SUPFAM" id="SSF53244">
    <property type="entry name" value="MurD-like peptide ligases, peptide-binding domain"/>
    <property type="match status" value="1"/>
</dbReference>
<evidence type="ECO:0000256" key="5">
    <source>
        <dbReference type="ARBA" id="ARBA00022840"/>
    </source>
</evidence>
<dbReference type="Gene3D" id="3.40.1390.10">
    <property type="entry name" value="MurE/MurF, N-terminal domain"/>
    <property type="match status" value="1"/>
</dbReference>
<keyword evidence="7 10" id="KW-0573">Peptidoglycan synthesis</keyword>
<dbReference type="SUPFAM" id="SSF53623">
    <property type="entry name" value="MurD-like peptide ligases, catalytic domain"/>
    <property type="match status" value="1"/>
</dbReference>
<evidence type="ECO:0000256" key="4">
    <source>
        <dbReference type="ARBA" id="ARBA00022741"/>
    </source>
</evidence>
<feature type="binding site" evidence="10">
    <location>
        <begin position="115"/>
        <end position="121"/>
    </location>
    <ligand>
        <name>ATP</name>
        <dbReference type="ChEBI" id="CHEBI:30616"/>
    </ligand>
</feature>
<dbReference type="Gene3D" id="3.40.1190.10">
    <property type="entry name" value="Mur-like, catalytic domain"/>
    <property type="match status" value="1"/>
</dbReference>
<evidence type="ECO:0000256" key="11">
    <source>
        <dbReference type="RuleBase" id="RU004136"/>
    </source>
</evidence>
<reference evidence="16" key="1">
    <citation type="journal article" date="2019" name="Int. J. Syst. Evol. Microbiol.">
        <title>The Global Catalogue of Microorganisms (GCM) 10K type strain sequencing project: providing services to taxonomists for standard genome sequencing and annotation.</title>
        <authorList>
            <consortium name="The Broad Institute Genomics Platform"/>
            <consortium name="The Broad Institute Genome Sequencing Center for Infectious Disease"/>
            <person name="Wu L."/>
            <person name="Ma J."/>
        </authorList>
    </citation>
    <scope>NUCLEOTIDE SEQUENCE [LARGE SCALE GENOMIC DNA]</scope>
    <source>
        <strain evidence="16">ZS-35-S2</strain>
    </source>
</reference>
<comment type="catalytic activity">
    <reaction evidence="10 11">
        <text>D-alanyl-D-alanine + UDP-N-acetyl-alpha-D-muramoyl-L-alanyl-gamma-D-glutamyl-meso-2,6-diaminopimelate + ATP = UDP-N-acetyl-alpha-D-muramoyl-L-alanyl-gamma-D-glutamyl-meso-2,6-diaminopimeloyl-D-alanyl-D-alanine + ADP + phosphate + H(+)</text>
        <dbReference type="Rhea" id="RHEA:28374"/>
        <dbReference type="ChEBI" id="CHEBI:15378"/>
        <dbReference type="ChEBI" id="CHEBI:30616"/>
        <dbReference type="ChEBI" id="CHEBI:43474"/>
        <dbReference type="ChEBI" id="CHEBI:57822"/>
        <dbReference type="ChEBI" id="CHEBI:61386"/>
        <dbReference type="ChEBI" id="CHEBI:83905"/>
        <dbReference type="ChEBI" id="CHEBI:456216"/>
        <dbReference type="EC" id="6.3.2.10"/>
    </reaction>
</comment>
<feature type="domain" description="Mur ligase N-terminal catalytic" evidence="12">
    <location>
        <begin position="26"/>
        <end position="102"/>
    </location>
</feature>
<accession>A0ABW5CJ94</accession>
<keyword evidence="16" id="KW-1185">Reference proteome</keyword>
<dbReference type="Pfam" id="PF01225">
    <property type="entry name" value="Mur_ligase"/>
    <property type="match status" value="1"/>
</dbReference>
<comment type="pathway">
    <text evidence="10 11">Cell wall biogenesis; peptidoglycan biosynthesis.</text>
</comment>
<name>A0ABW5CJ94_9HYPH</name>
<evidence type="ECO:0000256" key="1">
    <source>
        <dbReference type="ARBA" id="ARBA00022490"/>
    </source>
</evidence>
<evidence type="ECO:0000259" key="14">
    <source>
        <dbReference type="Pfam" id="PF08245"/>
    </source>
</evidence>
<gene>
    <name evidence="10 15" type="primary">murF</name>
    <name evidence="15" type="ORF">ACFSKQ_07805</name>
</gene>
<dbReference type="NCBIfam" id="TIGR01143">
    <property type="entry name" value="murF"/>
    <property type="match status" value="1"/>
</dbReference>
<keyword evidence="2 10" id="KW-0436">Ligase</keyword>
<sequence length="487" mass="50294">MSGALWTGADLVAATGGRPVADVPHKISGISIDSRTVQPGEAFFAIKGDRFDGHDFLTGAVAAGAGLLVVSKQKLPALGKLSAPLLVVDDVLKALERLAAAARKRSQARIVAITGSVGKTTSKEALARALAPSGSVHASAASFNNHWGVPLSLARLPAETHYAVFEIGMNHPGEIRPLVKLVRPHAAIVTLIAPAHLGFFSGLAEIAQAKGEIFEGVEPGGTAIVNADDPYGQALGEMARKAGVSRVLTFGEAAGADFRLGAWREEGEGALLSATIAGHSLEGRIGTRGRHIGQNVLAVLGAASVLGADVDAAAAALAEWRAGKGRGERREIETGEAPILLLDESYNANPTSMRAALAVLGDTPPAGDGRRVALLGDMRELGGHSRKYHVDLAGPIAQAQVDAVFLVGDEIRPLSGALGPAIHCEWHRTVEETQAGLAAYLKPGDVLMAKASNAVGLSKLIERLPILIQRPDAPALDADASGEGQPC</sequence>
<dbReference type="EC" id="6.3.2.10" evidence="10 11"/>
<evidence type="ECO:0000313" key="15">
    <source>
        <dbReference type="EMBL" id="MFD2237369.1"/>
    </source>
</evidence>
<keyword evidence="1 10" id="KW-0963">Cytoplasm</keyword>
<dbReference type="PANTHER" id="PTHR43024:SF1">
    <property type="entry name" value="UDP-N-ACETYLMURAMOYL-TRIPEPTIDE--D-ALANYL-D-ALANINE LIGASE"/>
    <property type="match status" value="1"/>
</dbReference>
<evidence type="ECO:0000256" key="2">
    <source>
        <dbReference type="ARBA" id="ARBA00022598"/>
    </source>
</evidence>
<comment type="similarity">
    <text evidence="10">Belongs to the MurCDEF family. MurF subfamily.</text>
</comment>
<dbReference type="InterPro" id="IPR035911">
    <property type="entry name" value="MurE/MurF_N"/>
</dbReference>
<comment type="caution">
    <text evidence="15">The sequence shown here is derived from an EMBL/GenBank/DDBJ whole genome shotgun (WGS) entry which is preliminary data.</text>
</comment>
<evidence type="ECO:0000259" key="13">
    <source>
        <dbReference type="Pfam" id="PF02875"/>
    </source>
</evidence>
<dbReference type="Proteomes" id="UP001597371">
    <property type="component" value="Unassembled WGS sequence"/>
</dbReference>
<comment type="subcellular location">
    <subcellularLocation>
        <location evidence="10 11">Cytoplasm</location>
    </subcellularLocation>
</comment>
<evidence type="ECO:0000256" key="6">
    <source>
        <dbReference type="ARBA" id="ARBA00022960"/>
    </source>
</evidence>
<feature type="domain" description="Mur ligase central" evidence="14">
    <location>
        <begin position="113"/>
        <end position="303"/>
    </location>
</feature>
<dbReference type="RefSeq" id="WP_209736976.1">
    <property type="nucleotide sequence ID" value="NZ_CP072611.1"/>
</dbReference>
<evidence type="ECO:0000256" key="7">
    <source>
        <dbReference type="ARBA" id="ARBA00022984"/>
    </source>
</evidence>
<keyword evidence="6 10" id="KW-0133">Cell shape</keyword>
<evidence type="ECO:0000313" key="16">
    <source>
        <dbReference type="Proteomes" id="UP001597371"/>
    </source>
</evidence>
<dbReference type="PANTHER" id="PTHR43024">
    <property type="entry name" value="UDP-N-ACETYLMURAMOYL-TRIPEPTIDE--D-ALANYL-D-ALANINE LIGASE"/>
    <property type="match status" value="1"/>
</dbReference>
<comment type="function">
    <text evidence="10 11">Involved in cell wall formation. Catalyzes the final step in the synthesis of UDP-N-acetylmuramoyl-pentapeptide, the precursor of murein.</text>
</comment>
<proteinExistence type="inferred from homology"/>
<dbReference type="Gene3D" id="3.90.190.20">
    <property type="entry name" value="Mur ligase, C-terminal domain"/>
    <property type="match status" value="1"/>
</dbReference>
<evidence type="ECO:0000256" key="10">
    <source>
        <dbReference type="HAMAP-Rule" id="MF_02019"/>
    </source>
</evidence>
<evidence type="ECO:0000256" key="8">
    <source>
        <dbReference type="ARBA" id="ARBA00023306"/>
    </source>
</evidence>
<keyword evidence="9 10" id="KW-0961">Cell wall biogenesis/degradation</keyword>
<dbReference type="HAMAP" id="MF_02019">
    <property type="entry name" value="MurF"/>
    <property type="match status" value="1"/>
</dbReference>
<evidence type="ECO:0000259" key="12">
    <source>
        <dbReference type="Pfam" id="PF01225"/>
    </source>
</evidence>
<dbReference type="SUPFAM" id="SSF63418">
    <property type="entry name" value="MurE/MurF N-terminal domain"/>
    <property type="match status" value="1"/>
</dbReference>
<dbReference type="EMBL" id="JBHUIJ010000008">
    <property type="protein sequence ID" value="MFD2237369.1"/>
    <property type="molecule type" value="Genomic_DNA"/>
</dbReference>
<dbReference type="InterPro" id="IPR013221">
    <property type="entry name" value="Mur_ligase_cen"/>
</dbReference>
<dbReference type="InterPro" id="IPR005863">
    <property type="entry name" value="UDP-N-AcMur_synth"/>
</dbReference>
<dbReference type="InterPro" id="IPR000713">
    <property type="entry name" value="Mur_ligase_N"/>
</dbReference>
<dbReference type="GO" id="GO:0047480">
    <property type="term" value="F:UDP-N-acetylmuramoyl-tripeptide-D-alanyl-D-alanine ligase activity"/>
    <property type="evidence" value="ECO:0007669"/>
    <property type="project" value="UniProtKB-EC"/>
</dbReference>
<evidence type="ECO:0000256" key="9">
    <source>
        <dbReference type="ARBA" id="ARBA00023316"/>
    </source>
</evidence>
<keyword evidence="4 10" id="KW-0547">Nucleotide-binding</keyword>
<keyword evidence="5 10" id="KW-0067">ATP-binding</keyword>
<protein>
    <recommendedName>
        <fullName evidence="10 11">UDP-N-acetylmuramoyl-tripeptide--D-alanyl-D-alanine ligase</fullName>
        <ecNumber evidence="10 11">6.3.2.10</ecNumber>
    </recommendedName>
    <alternativeName>
        <fullName evidence="10">D-alanyl-D-alanine-adding enzyme</fullName>
    </alternativeName>
</protein>
<feature type="domain" description="Mur ligase C-terminal" evidence="13">
    <location>
        <begin position="333"/>
        <end position="452"/>
    </location>
</feature>
<dbReference type="Pfam" id="PF08245">
    <property type="entry name" value="Mur_ligase_M"/>
    <property type="match status" value="1"/>
</dbReference>
<organism evidence="15 16">
    <name type="scientific">Aureimonas populi</name>
    <dbReference type="NCBI Taxonomy" id="1701758"/>
    <lineage>
        <taxon>Bacteria</taxon>
        <taxon>Pseudomonadati</taxon>
        <taxon>Pseudomonadota</taxon>
        <taxon>Alphaproteobacteria</taxon>
        <taxon>Hyphomicrobiales</taxon>
        <taxon>Aurantimonadaceae</taxon>
        <taxon>Aureimonas</taxon>
    </lineage>
</organism>